<evidence type="ECO:0000256" key="6">
    <source>
        <dbReference type="ARBA" id="ARBA00022970"/>
    </source>
</evidence>
<keyword evidence="14" id="KW-1185">Reference proteome</keyword>
<protein>
    <recommendedName>
        <fullName evidence="12">Amino acid transporter transmembrane domain-containing protein</fullName>
    </recommendedName>
</protein>
<reference evidence="13" key="2">
    <citation type="submission" date="2021-03" db="UniProtKB">
        <authorList>
            <consortium name="EnsemblPlants"/>
        </authorList>
    </citation>
    <scope>IDENTIFICATION</scope>
</reference>
<feature type="transmembrane region" description="Helical" evidence="11">
    <location>
        <begin position="112"/>
        <end position="132"/>
    </location>
</feature>
<feature type="transmembrane region" description="Helical" evidence="11">
    <location>
        <begin position="66"/>
        <end position="91"/>
    </location>
</feature>
<evidence type="ECO:0000256" key="3">
    <source>
        <dbReference type="ARBA" id="ARBA00022448"/>
    </source>
</evidence>
<comment type="function">
    <text evidence="10">Carrier protein involved in proton-driven auxin influx. Mediates the formation of auxin gradient from developing leaves (site of auxin biosynthesis) to tips by contributing to the loading of auxin in vascular tissues and facilitating acropetal (base to tip) auxin transport within inner tissues of the root apex, and basipetal (tip to base) auxin transport within outer tissues of the root apex. May be involved in lateral roots and nodules formation.</text>
</comment>
<evidence type="ECO:0000256" key="7">
    <source>
        <dbReference type="ARBA" id="ARBA00022989"/>
    </source>
</evidence>
<reference evidence="13" key="1">
    <citation type="submission" date="2018-11" db="EMBL/GenBank/DDBJ databases">
        <authorList>
            <person name="Grassa J C."/>
        </authorList>
    </citation>
    <scope>NUCLEOTIDE SEQUENCE [LARGE SCALE GENOMIC DNA]</scope>
</reference>
<keyword evidence="4 11" id="KW-0812">Transmembrane</keyword>
<dbReference type="PANTHER" id="PTHR48017">
    <property type="entry name" value="OS05G0424000 PROTEIN-RELATED"/>
    <property type="match status" value="1"/>
</dbReference>
<dbReference type="OMA" id="REMYYIT"/>
<evidence type="ECO:0000256" key="4">
    <source>
        <dbReference type="ARBA" id="ARBA00022692"/>
    </source>
</evidence>
<dbReference type="InterPro" id="IPR013057">
    <property type="entry name" value="AA_transpt_TM"/>
</dbReference>
<evidence type="ECO:0000256" key="11">
    <source>
        <dbReference type="SAM" id="Phobius"/>
    </source>
</evidence>
<comment type="subcellular location">
    <subcellularLocation>
        <location evidence="1">Endomembrane system</location>
        <topology evidence="1">Multi-pass membrane protein</topology>
    </subcellularLocation>
</comment>
<evidence type="ECO:0000256" key="9">
    <source>
        <dbReference type="ARBA" id="ARBA00023294"/>
    </source>
</evidence>
<keyword evidence="7 11" id="KW-1133">Transmembrane helix</keyword>
<evidence type="ECO:0000256" key="1">
    <source>
        <dbReference type="ARBA" id="ARBA00004127"/>
    </source>
</evidence>
<feature type="transmembrane region" description="Helical" evidence="11">
    <location>
        <begin position="219"/>
        <end position="240"/>
    </location>
</feature>
<keyword evidence="5" id="KW-0769">Symport</keyword>
<dbReference type="OrthoDB" id="40134at2759"/>
<keyword evidence="9" id="KW-0927">Auxin signaling pathway</keyword>
<feature type="transmembrane region" description="Helical" evidence="11">
    <location>
        <begin position="373"/>
        <end position="394"/>
    </location>
</feature>
<keyword evidence="6" id="KW-0029">Amino-acid transport</keyword>
<dbReference type="EMBL" id="UZAU01000248">
    <property type="status" value="NOT_ANNOTATED_CDS"/>
    <property type="molecule type" value="Genomic_DNA"/>
</dbReference>
<comment type="similarity">
    <text evidence="2">Belongs to the amino acid/polyamine transporter 2 family. Amino acid/auxin permease (AAAP) (TC 2.A.18.1) subfamily.</text>
</comment>
<organism evidence="13 14">
    <name type="scientific">Cannabis sativa</name>
    <name type="common">Hemp</name>
    <name type="synonym">Marijuana</name>
    <dbReference type="NCBI Taxonomy" id="3483"/>
    <lineage>
        <taxon>Eukaryota</taxon>
        <taxon>Viridiplantae</taxon>
        <taxon>Streptophyta</taxon>
        <taxon>Embryophyta</taxon>
        <taxon>Tracheophyta</taxon>
        <taxon>Spermatophyta</taxon>
        <taxon>Magnoliopsida</taxon>
        <taxon>eudicotyledons</taxon>
        <taxon>Gunneridae</taxon>
        <taxon>Pentapetalae</taxon>
        <taxon>rosids</taxon>
        <taxon>fabids</taxon>
        <taxon>Rosales</taxon>
        <taxon>Cannabaceae</taxon>
        <taxon>Cannabis</taxon>
    </lineage>
</organism>
<evidence type="ECO:0000313" key="13">
    <source>
        <dbReference type="EnsemblPlants" id="cds.novel_model_2571_5bd9a17a"/>
    </source>
</evidence>
<feature type="domain" description="Amino acid transporter transmembrane" evidence="12">
    <location>
        <begin position="33"/>
        <end position="426"/>
    </location>
</feature>
<accession>A0A803QXF0</accession>
<feature type="transmembrane region" description="Helical" evidence="11">
    <location>
        <begin position="152"/>
        <end position="171"/>
    </location>
</feature>
<evidence type="ECO:0000256" key="8">
    <source>
        <dbReference type="ARBA" id="ARBA00023136"/>
    </source>
</evidence>
<feature type="transmembrane region" description="Helical" evidence="11">
    <location>
        <begin position="347"/>
        <end position="367"/>
    </location>
</feature>
<sequence>MEQDYHQLEANIDHENTNKEYAPPSSAHIIGLDSWQQVGLMLVTSLNCGYVLSFSNLMLVPLGWKWGITCLLVVGFYSAYANWLLASFHYINGQRFIRYRDLMGYVYGEKMYYITWVLQFMVLTLGNMGFILFGGEALKEVNSILSDHPFRLQYFIIISGLGFFMFAFFIPTMSAMRAWIRASTVITFSYTIILLVLMIKEGKTNSAKNSYEIPGSKVGKVFNGFGAISAIVACNTTGVLPEIQSTLREPAVKNMRKAIGLQYSLGLVFYYGVSIVGYWAYGSEVSEYLPKELKGPNWIKVLINLAVFLQTIVSQHMYVTPIHETLDTNFLQLEESIHSKENIKRRIFLRFAFFAGNTFVVTALPFMGNFVNLFGSLALIPVTFVFPSMIFLKVKVKTSRIENNMWHCFNAVLFSLLAVVSTISALRLIVNNVRQYHFFADS</sequence>
<dbReference type="Gramene" id="novel_model_2571_5bd9a17a">
    <property type="protein sequence ID" value="cds.novel_model_2571_5bd9a17a"/>
    <property type="gene ID" value="novel_gene_1388_5bd9a17a"/>
</dbReference>
<feature type="transmembrane region" description="Helical" evidence="11">
    <location>
        <begin position="178"/>
        <end position="199"/>
    </location>
</feature>
<name>A0A803QXF0_CANSA</name>
<keyword evidence="8 11" id="KW-0472">Membrane</keyword>
<evidence type="ECO:0000259" key="12">
    <source>
        <dbReference type="Pfam" id="PF01490"/>
    </source>
</evidence>
<feature type="transmembrane region" description="Helical" evidence="11">
    <location>
        <begin position="261"/>
        <end position="281"/>
    </location>
</feature>
<keyword evidence="3" id="KW-0813">Transport</keyword>
<feature type="transmembrane region" description="Helical" evidence="11">
    <location>
        <begin position="301"/>
        <end position="319"/>
    </location>
</feature>
<feature type="transmembrane region" description="Helical" evidence="11">
    <location>
        <begin position="38"/>
        <end position="60"/>
    </location>
</feature>
<dbReference type="Pfam" id="PF01490">
    <property type="entry name" value="Aa_trans"/>
    <property type="match status" value="1"/>
</dbReference>
<evidence type="ECO:0000256" key="2">
    <source>
        <dbReference type="ARBA" id="ARBA00005590"/>
    </source>
</evidence>
<dbReference type="GO" id="GO:0012505">
    <property type="term" value="C:endomembrane system"/>
    <property type="evidence" value="ECO:0007669"/>
    <property type="project" value="UniProtKB-SubCell"/>
</dbReference>
<evidence type="ECO:0000256" key="5">
    <source>
        <dbReference type="ARBA" id="ARBA00022847"/>
    </source>
</evidence>
<evidence type="ECO:0000256" key="10">
    <source>
        <dbReference type="ARBA" id="ARBA00045588"/>
    </source>
</evidence>
<dbReference type="EnsemblPlants" id="novel_model_2571_5bd9a17a">
    <property type="protein sequence ID" value="cds.novel_model_2571_5bd9a17a"/>
    <property type="gene ID" value="novel_gene_1388_5bd9a17a"/>
</dbReference>
<dbReference type="GO" id="GO:0009734">
    <property type="term" value="P:auxin-activated signaling pathway"/>
    <property type="evidence" value="ECO:0007669"/>
    <property type="project" value="UniProtKB-KW"/>
</dbReference>
<dbReference type="Proteomes" id="UP000596661">
    <property type="component" value="Chromosome 3"/>
</dbReference>
<dbReference type="AlphaFoldDB" id="A0A803QXF0"/>
<dbReference type="GO" id="GO:0006865">
    <property type="term" value="P:amino acid transport"/>
    <property type="evidence" value="ECO:0007669"/>
    <property type="project" value="UniProtKB-KW"/>
</dbReference>
<evidence type="ECO:0000313" key="14">
    <source>
        <dbReference type="Proteomes" id="UP000596661"/>
    </source>
</evidence>
<dbReference type="GO" id="GO:0015293">
    <property type="term" value="F:symporter activity"/>
    <property type="evidence" value="ECO:0007669"/>
    <property type="project" value="UniProtKB-KW"/>
</dbReference>
<feature type="transmembrane region" description="Helical" evidence="11">
    <location>
        <begin position="406"/>
        <end position="430"/>
    </location>
</feature>
<proteinExistence type="inferred from homology"/>